<dbReference type="PANTHER" id="PTHR43844">
    <property type="entry name" value="METHIONINE SYNTHASE"/>
    <property type="match status" value="1"/>
</dbReference>
<dbReference type="InterPro" id="IPR038071">
    <property type="entry name" value="UROD/MetE-like_sf"/>
</dbReference>
<dbReference type="Gene3D" id="3.20.20.210">
    <property type="match status" value="1"/>
</dbReference>
<organism evidence="2 3">
    <name type="scientific">Tieghemostelium lacteum</name>
    <name type="common">Slime mold</name>
    <name type="synonym">Dictyostelium lacteum</name>
    <dbReference type="NCBI Taxonomy" id="361077"/>
    <lineage>
        <taxon>Eukaryota</taxon>
        <taxon>Amoebozoa</taxon>
        <taxon>Evosea</taxon>
        <taxon>Eumycetozoa</taxon>
        <taxon>Dictyostelia</taxon>
        <taxon>Dictyosteliales</taxon>
        <taxon>Raperosteliaceae</taxon>
        <taxon>Tieghemostelium</taxon>
    </lineage>
</organism>
<dbReference type="GO" id="GO:0008270">
    <property type="term" value="F:zinc ion binding"/>
    <property type="evidence" value="ECO:0007669"/>
    <property type="project" value="InterPro"/>
</dbReference>
<proteinExistence type="predicted"/>
<comment type="caution">
    <text evidence="2">The sequence shown here is derived from an EMBL/GenBank/DDBJ whole genome shotgun (WGS) entry which is preliminary data.</text>
</comment>
<dbReference type="PANTHER" id="PTHR43844:SF2">
    <property type="entry name" value="SYNTHASE, VITAMIN-B12 INDEPENDENT, PUTATIVE (AFU_ORTHOLOGUE AFUA_3G12060)-RELATED"/>
    <property type="match status" value="1"/>
</dbReference>
<dbReference type="Proteomes" id="UP000076078">
    <property type="component" value="Unassembled WGS sequence"/>
</dbReference>
<reference evidence="2 3" key="1">
    <citation type="submission" date="2015-12" db="EMBL/GenBank/DDBJ databases">
        <title>Dictyostelia acquired genes for synthesis and detection of signals that induce cell-type specialization by lateral gene transfer from prokaryotes.</title>
        <authorList>
            <person name="Gloeckner G."/>
            <person name="Schaap P."/>
        </authorList>
    </citation>
    <scope>NUCLEOTIDE SEQUENCE [LARGE SCALE GENOMIC DNA]</scope>
    <source>
        <strain evidence="2 3">TK</strain>
    </source>
</reference>
<accession>A0A152A8Q9</accession>
<dbReference type="EMBL" id="LODT01000001">
    <property type="protein sequence ID" value="KYR02628.1"/>
    <property type="molecule type" value="Genomic_DNA"/>
</dbReference>
<protein>
    <recommendedName>
        <fullName evidence="1">Cobalamin-independent methionine synthase MetE C-terminal/archaeal domain-containing protein</fullName>
    </recommendedName>
</protein>
<dbReference type="GO" id="GO:0009086">
    <property type="term" value="P:methionine biosynthetic process"/>
    <property type="evidence" value="ECO:0007669"/>
    <property type="project" value="InterPro"/>
</dbReference>
<dbReference type="InterPro" id="IPR002629">
    <property type="entry name" value="Met_Synth_C/arc"/>
</dbReference>
<dbReference type="Pfam" id="PF01717">
    <property type="entry name" value="Meth_synt_2"/>
    <property type="match status" value="1"/>
</dbReference>
<gene>
    <name evidence="2" type="ORF">DLAC_00077</name>
</gene>
<dbReference type="SUPFAM" id="SSF51726">
    <property type="entry name" value="UROD/MetE-like"/>
    <property type="match status" value="1"/>
</dbReference>
<name>A0A152A8Q9_TIELA</name>
<dbReference type="OMA" id="NDPRNPW"/>
<dbReference type="STRING" id="361077.A0A152A8Q9"/>
<dbReference type="InParanoid" id="A0A152A8Q9"/>
<keyword evidence="3" id="KW-1185">Reference proteome</keyword>
<sequence>MFQNIKVTIPTENIGSIPRPKELIDNINSFKNGMISKEQMDKAYEESIKDTIEKLKKCGCSVVTDGEQLKPSFLTYPISGSAQCEDNGLEITFSDGHKRSVPILSSLIQPPFKYKTYAKEYIDNARKYTDLPIKQSVISVSAMSLLYPSVSINNYSREQFIKDMLNEVERDIRMCLEAGAQTVTIDCTEARLALKLDPSGDLLKQFIKLNDQVLTRFSPEELKRIGIHSCPGADHDSTHSMEVDYCRILLPSLLQLPVGKFYLEFAAESNKQDIILCISKNIRPEQIIFFGVTNVNDPRIETPEEIRDMLLEIYKYIPIEQFGSCDDCGFSPFFDDLSTSRDIAFAKIDARIKGTKLAEEIINKHLNE</sequence>
<evidence type="ECO:0000259" key="1">
    <source>
        <dbReference type="Pfam" id="PF01717"/>
    </source>
</evidence>
<feature type="domain" description="Cobalamin-independent methionine synthase MetE C-terminal/archaeal" evidence="1">
    <location>
        <begin position="10"/>
        <end position="330"/>
    </location>
</feature>
<evidence type="ECO:0000313" key="2">
    <source>
        <dbReference type="EMBL" id="KYR02628.1"/>
    </source>
</evidence>
<evidence type="ECO:0000313" key="3">
    <source>
        <dbReference type="Proteomes" id="UP000076078"/>
    </source>
</evidence>
<dbReference type="AlphaFoldDB" id="A0A152A8Q9"/>
<dbReference type="OrthoDB" id="1053771at2759"/>
<dbReference type="GO" id="GO:0003871">
    <property type="term" value="F:5-methyltetrahydropteroyltriglutamate-homocysteine S-methyltransferase activity"/>
    <property type="evidence" value="ECO:0007669"/>
    <property type="project" value="InterPro"/>
</dbReference>
<dbReference type="CDD" id="cd03311">
    <property type="entry name" value="CIMS_C_terminal_like"/>
    <property type="match status" value="1"/>
</dbReference>